<sequence length="207" mass="22049">MPMSWRSHLLATTFIITGTAAIADPGYYYGGGLSFSRATSFSGFFTESSDTSPALGLTFGYRFENGNAFFGPEADIDLFFGSEFEFAGTTCAAGGAAGPYYCTRDAVIRLRGIYGQSLNNGLEWFGSGGVGIMVGDGATNVGTTDRGVNAGFTLGLGLQKTLGRGMLRGEVIYDRFDTSLTKPTIGITEYEPDYEATTLKVSYIISF</sequence>
<evidence type="ECO:0000313" key="1">
    <source>
        <dbReference type="EMBL" id="AXX96953.1"/>
    </source>
</evidence>
<evidence type="ECO:0000313" key="2">
    <source>
        <dbReference type="Proteomes" id="UP000261704"/>
    </source>
</evidence>
<dbReference type="OrthoDB" id="7842276at2"/>
<dbReference type="EMBL" id="CP032125">
    <property type="protein sequence ID" value="AXX96953.1"/>
    <property type="molecule type" value="Genomic_DNA"/>
</dbReference>
<dbReference type="AlphaFoldDB" id="A0A347UDM5"/>
<accession>A0A347UDM5</accession>
<evidence type="ECO:0008006" key="3">
    <source>
        <dbReference type="Google" id="ProtNLM"/>
    </source>
</evidence>
<dbReference type="Proteomes" id="UP000261704">
    <property type="component" value="Chromosome"/>
</dbReference>
<protein>
    <recommendedName>
        <fullName evidence="3">Outer membrane protein beta-barrel domain-containing protein</fullName>
    </recommendedName>
</protein>
<reference evidence="1 2" key="1">
    <citation type="submission" date="2018-09" db="EMBL/GenBank/DDBJ databases">
        <title>Profundibacter amoris BAR1 gen. nov., sp. nov., a new member of the Roseobacter clade isolated at Lokis Castle Vent Field on the Arctic Mid-Oceanic Ridge.</title>
        <authorList>
            <person name="Le Moine Bauer S."/>
            <person name="Sjoeberg A.G."/>
            <person name="L'Haridon S."/>
            <person name="Stokke R."/>
            <person name="Roalkvam I."/>
            <person name="Steen I.H."/>
            <person name="Dahle H."/>
        </authorList>
    </citation>
    <scope>NUCLEOTIDE SEQUENCE [LARGE SCALE GENOMIC DNA]</scope>
    <source>
        <strain evidence="1 2">BAR1</strain>
    </source>
</reference>
<gene>
    <name evidence="1" type="ORF">BAR1_02825</name>
</gene>
<dbReference type="KEGG" id="pamo:BAR1_02825"/>
<name>A0A347UDM5_9RHOB</name>
<organism evidence="1 2">
    <name type="scientific">Profundibacter amoris</name>
    <dbReference type="NCBI Taxonomy" id="2171755"/>
    <lineage>
        <taxon>Bacteria</taxon>
        <taxon>Pseudomonadati</taxon>
        <taxon>Pseudomonadota</taxon>
        <taxon>Alphaproteobacteria</taxon>
        <taxon>Rhodobacterales</taxon>
        <taxon>Paracoccaceae</taxon>
        <taxon>Profundibacter</taxon>
    </lineage>
</organism>
<dbReference type="SUPFAM" id="SSF56925">
    <property type="entry name" value="OMPA-like"/>
    <property type="match status" value="1"/>
</dbReference>
<dbReference type="InterPro" id="IPR011250">
    <property type="entry name" value="OMP/PagP_B-barrel"/>
</dbReference>
<proteinExistence type="predicted"/>
<keyword evidence="2" id="KW-1185">Reference proteome</keyword>
<dbReference type="RefSeq" id="WP_118941611.1">
    <property type="nucleotide sequence ID" value="NZ_CP032125.1"/>
</dbReference>